<dbReference type="EMBL" id="JABRWJ010000004">
    <property type="protein sequence ID" value="NRF68463.1"/>
    <property type="molecule type" value="Genomic_DNA"/>
</dbReference>
<keyword evidence="3 6" id="KW-0597">Phosphoprotein</keyword>
<dbReference type="CDD" id="cd16922">
    <property type="entry name" value="HATPase_EvgS-ArcB-TorS-like"/>
    <property type="match status" value="1"/>
</dbReference>
<feature type="modified residue" description="4-aspartylphosphate" evidence="6">
    <location>
        <position position="113"/>
    </location>
</feature>
<comment type="caution">
    <text evidence="9">The sequence shown here is derived from an EMBL/GenBank/DDBJ whole genome shotgun (WGS) entry which is preliminary data.</text>
</comment>
<dbReference type="Gene3D" id="3.30.565.10">
    <property type="entry name" value="Histidine kinase-like ATPase, C-terminal domain"/>
    <property type="match status" value="1"/>
</dbReference>
<name>A0ABX2EIL2_9BURK</name>
<feature type="domain" description="Histidine kinase" evidence="7">
    <location>
        <begin position="209"/>
        <end position="430"/>
    </location>
</feature>
<reference evidence="9 10" key="1">
    <citation type="submission" date="2020-05" db="EMBL/GenBank/DDBJ databases">
        <title>Aquincola sp. isolate from soil.</title>
        <authorList>
            <person name="Han J."/>
            <person name="Kim D.-U."/>
        </authorList>
    </citation>
    <scope>NUCLEOTIDE SEQUENCE [LARGE SCALE GENOMIC DNA]</scope>
    <source>
        <strain evidence="9 10">S2</strain>
    </source>
</reference>
<dbReference type="SUPFAM" id="SSF55874">
    <property type="entry name" value="ATPase domain of HSP90 chaperone/DNA topoisomerase II/histidine kinase"/>
    <property type="match status" value="1"/>
</dbReference>
<organism evidence="9 10">
    <name type="scientific">Pseudaquabacterium terrae</name>
    <dbReference type="NCBI Taxonomy" id="2732868"/>
    <lineage>
        <taxon>Bacteria</taxon>
        <taxon>Pseudomonadati</taxon>
        <taxon>Pseudomonadota</taxon>
        <taxon>Betaproteobacteria</taxon>
        <taxon>Burkholderiales</taxon>
        <taxon>Sphaerotilaceae</taxon>
        <taxon>Pseudaquabacterium</taxon>
    </lineage>
</organism>
<dbReference type="InterPro" id="IPR036097">
    <property type="entry name" value="HisK_dim/P_sf"/>
</dbReference>
<dbReference type="SMART" id="SM00448">
    <property type="entry name" value="REC"/>
    <property type="match status" value="2"/>
</dbReference>
<dbReference type="SMART" id="SM00387">
    <property type="entry name" value="HATPase_c"/>
    <property type="match status" value="1"/>
</dbReference>
<dbReference type="PRINTS" id="PR00344">
    <property type="entry name" value="BCTRLSENSOR"/>
</dbReference>
<proteinExistence type="predicted"/>
<dbReference type="InterPro" id="IPR036890">
    <property type="entry name" value="HATPase_C_sf"/>
</dbReference>
<evidence type="ECO:0000313" key="10">
    <source>
        <dbReference type="Proteomes" id="UP000737171"/>
    </source>
</evidence>
<dbReference type="Proteomes" id="UP000737171">
    <property type="component" value="Unassembled WGS sequence"/>
</dbReference>
<keyword evidence="5" id="KW-0418">Kinase</keyword>
<evidence type="ECO:0000256" key="3">
    <source>
        <dbReference type="ARBA" id="ARBA00022553"/>
    </source>
</evidence>
<keyword evidence="4" id="KW-0808">Transferase</keyword>
<evidence type="ECO:0000259" key="7">
    <source>
        <dbReference type="PROSITE" id="PS50109"/>
    </source>
</evidence>
<gene>
    <name evidence="9" type="ORF">HLB44_15825</name>
</gene>
<keyword evidence="10" id="KW-1185">Reference proteome</keyword>
<protein>
    <recommendedName>
        <fullName evidence="2">histidine kinase</fullName>
        <ecNumber evidence="2">2.7.13.3</ecNumber>
    </recommendedName>
</protein>
<dbReference type="PROSITE" id="PS50109">
    <property type="entry name" value="HIS_KIN"/>
    <property type="match status" value="1"/>
</dbReference>
<feature type="domain" description="Response regulatory" evidence="8">
    <location>
        <begin position="64"/>
        <end position="180"/>
    </location>
</feature>
<accession>A0ABX2EIL2</accession>
<dbReference type="Gene3D" id="3.40.50.2300">
    <property type="match status" value="2"/>
</dbReference>
<dbReference type="SUPFAM" id="SSF52172">
    <property type="entry name" value="CheY-like"/>
    <property type="match status" value="2"/>
</dbReference>
<dbReference type="PANTHER" id="PTHR43047">
    <property type="entry name" value="TWO-COMPONENT HISTIDINE PROTEIN KINASE"/>
    <property type="match status" value="1"/>
</dbReference>
<dbReference type="SMART" id="SM00388">
    <property type="entry name" value="HisKA"/>
    <property type="match status" value="1"/>
</dbReference>
<evidence type="ECO:0000259" key="8">
    <source>
        <dbReference type="PROSITE" id="PS50110"/>
    </source>
</evidence>
<evidence type="ECO:0000256" key="1">
    <source>
        <dbReference type="ARBA" id="ARBA00000085"/>
    </source>
</evidence>
<comment type="catalytic activity">
    <reaction evidence="1">
        <text>ATP + protein L-histidine = ADP + protein N-phospho-L-histidine.</text>
        <dbReference type="EC" id="2.7.13.3"/>
    </reaction>
</comment>
<dbReference type="Gene3D" id="1.10.287.130">
    <property type="match status" value="1"/>
</dbReference>
<dbReference type="InterPro" id="IPR004358">
    <property type="entry name" value="Sig_transdc_His_kin-like_C"/>
</dbReference>
<dbReference type="EC" id="2.7.13.3" evidence="2"/>
<evidence type="ECO:0000313" key="9">
    <source>
        <dbReference type="EMBL" id="NRF68463.1"/>
    </source>
</evidence>
<dbReference type="CDD" id="cd00082">
    <property type="entry name" value="HisKA"/>
    <property type="match status" value="1"/>
</dbReference>
<dbReference type="InterPro" id="IPR001789">
    <property type="entry name" value="Sig_transdc_resp-reg_receiver"/>
</dbReference>
<dbReference type="RefSeq" id="WP_173124129.1">
    <property type="nucleotide sequence ID" value="NZ_JABRWJ010000004.1"/>
</dbReference>
<dbReference type="InterPro" id="IPR003661">
    <property type="entry name" value="HisK_dim/P_dom"/>
</dbReference>
<dbReference type="Pfam" id="PF00072">
    <property type="entry name" value="Response_reg"/>
    <property type="match status" value="2"/>
</dbReference>
<dbReference type="Pfam" id="PF00512">
    <property type="entry name" value="HisKA"/>
    <property type="match status" value="1"/>
</dbReference>
<dbReference type="Pfam" id="PF02518">
    <property type="entry name" value="HATPase_c"/>
    <property type="match status" value="1"/>
</dbReference>
<dbReference type="InterPro" id="IPR005467">
    <property type="entry name" value="His_kinase_dom"/>
</dbReference>
<dbReference type="SUPFAM" id="SSF47384">
    <property type="entry name" value="Homodimeric domain of signal transducing histidine kinase"/>
    <property type="match status" value="1"/>
</dbReference>
<dbReference type="InterPro" id="IPR011006">
    <property type="entry name" value="CheY-like_superfamily"/>
</dbReference>
<dbReference type="InterPro" id="IPR003594">
    <property type="entry name" value="HATPase_dom"/>
</dbReference>
<dbReference type="PROSITE" id="PS50110">
    <property type="entry name" value="RESPONSE_REGULATORY"/>
    <property type="match status" value="2"/>
</dbReference>
<feature type="domain" description="Response regulatory" evidence="8">
    <location>
        <begin position="454"/>
        <end position="570"/>
    </location>
</feature>
<sequence>MWGPASRAETSAYRTIGPHFYAESSTILASPWRGKKGIRSRHAPGGARGVLTVESSGVRQSGGRILVVDDSANDLQFMVRMLRGHGYTPHATTDARLAFAFLRETLPDLILLDVHLVDTDGYEICRQLKANAATRDVPVIFVSGESGVLDRVRAFSVGAVDYIIKPLQEEEALARIETHLALRRLAASLTEAKERAEEASRAKSQFLASMSHELRTPLNAILGYAQILQMDEALDARQHRAVDAVRDSGEHLLHLIDDILDLARIEAGRLQLVPAPASLSLNLHFVTDAIRVRAEPKGLAFSCEMDELPAMVMVDEKRLSQVLLNLLGNAVKFTARGEVRLRVQALPTDDADTVTVRFSVEDTGPGISPEDAQRLFRAFEQAGPTSQQAGGTGLGLAISKRIVEAMGGDLLLESALGKGSRFWFDLQLSCATGQTPVQIIRPMPRDRYAGPRKSVLVVDDVWVNRDVAARALALAGFDTIEAGDGLEAVDMVRSNKPDLVVMDILMPFGGGLEAIKQLRQSPETASLPIIAVSASSYEADVRKALEAGADRFLPKPVDFDDLLAAVTALLHVAPAGASRVP</sequence>
<evidence type="ECO:0000256" key="4">
    <source>
        <dbReference type="ARBA" id="ARBA00022679"/>
    </source>
</evidence>
<dbReference type="CDD" id="cd17546">
    <property type="entry name" value="REC_hyHK_CKI1_RcsC-like"/>
    <property type="match status" value="1"/>
</dbReference>
<evidence type="ECO:0000256" key="6">
    <source>
        <dbReference type="PROSITE-ProRule" id="PRU00169"/>
    </source>
</evidence>
<feature type="modified residue" description="4-aspartylphosphate" evidence="6">
    <location>
        <position position="503"/>
    </location>
</feature>
<evidence type="ECO:0000256" key="5">
    <source>
        <dbReference type="ARBA" id="ARBA00022777"/>
    </source>
</evidence>
<evidence type="ECO:0000256" key="2">
    <source>
        <dbReference type="ARBA" id="ARBA00012438"/>
    </source>
</evidence>
<dbReference type="PANTHER" id="PTHR43047:SF64">
    <property type="entry name" value="HISTIDINE KINASE CONTAINING CHEY-HOMOLOGOUS RECEIVER DOMAIN AND PAS DOMAIN-RELATED"/>
    <property type="match status" value="1"/>
</dbReference>